<gene>
    <name evidence="2" type="ORF">EHS15_06150</name>
</gene>
<keyword evidence="3" id="KW-1185">Reference proteome</keyword>
<evidence type="ECO:0000313" key="2">
    <source>
        <dbReference type="EMBL" id="TGN19955.1"/>
    </source>
</evidence>
<reference evidence="2" key="1">
    <citation type="journal article" date="2019" name="PLoS Negl. Trop. Dis.">
        <title>Revisiting the worldwide diversity of Leptospira species in the environment.</title>
        <authorList>
            <person name="Vincent A.T."/>
            <person name="Schiettekatte O."/>
            <person name="Bourhy P."/>
            <person name="Veyrier F.J."/>
            <person name="Picardeau M."/>
        </authorList>
    </citation>
    <scope>NUCLEOTIDE SEQUENCE [LARGE SCALE GENOMIC DNA]</scope>
    <source>
        <strain evidence="2">201300427</strain>
    </source>
</reference>
<organism evidence="2 3">
    <name type="scientific">Leptospira idonii</name>
    <dbReference type="NCBI Taxonomy" id="1193500"/>
    <lineage>
        <taxon>Bacteria</taxon>
        <taxon>Pseudomonadati</taxon>
        <taxon>Spirochaetota</taxon>
        <taxon>Spirochaetia</taxon>
        <taxon>Leptospirales</taxon>
        <taxon>Leptospiraceae</taxon>
        <taxon>Leptospira</taxon>
    </lineage>
</organism>
<keyword evidence="1" id="KW-0732">Signal</keyword>
<feature type="chain" id="PRO_5020485688" evidence="1">
    <location>
        <begin position="26"/>
        <end position="338"/>
    </location>
</feature>
<dbReference type="OrthoDB" id="319860at2"/>
<proteinExistence type="predicted"/>
<sequence>MVTKVRFFLILFLSLSLYITTSVFSDPTPSDEEDNFKFEPVFIPSPNKQKFEEQISCREDSCIKFNLNKDKKDLSGVWDAFGKNSGKIAIEIDEPKIKIDDPLLEDLVEYLREIAKREGSVSFEPYYIGIRSLGFTDLPLFKDIFGVSYNIYKRLKSYFVFGRMEHYNAKVLYHPQTHDILLIYFFHRNYGNLCDTVYSVCETTQYFDDETFDLQLSKLLTKAEKSGKPIEIKFQQVGAELPQAKLDVNHLLTANRSSRLYKWLIASKEINTKKTKKERFISLNLVVTVLDYTLTAYELVEAIQLYWPARSMKTEVVYDDANDKKQVQSVIFTPIKSN</sequence>
<dbReference type="RefSeq" id="WP_135759673.1">
    <property type="nucleotide sequence ID" value="NZ_RQHW01000018.1"/>
</dbReference>
<protein>
    <submittedName>
        <fullName evidence="2">Uncharacterized protein</fullName>
    </submittedName>
</protein>
<evidence type="ECO:0000313" key="3">
    <source>
        <dbReference type="Proteomes" id="UP000298058"/>
    </source>
</evidence>
<dbReference type="Proteomes" id="UP000298058">
    <property type="component" value="Unassembled WGS sequence"/>
</dbReference>
<dbReference type="AlphaFoldDB" id="A0A4R9M276"/>
<feature type="signal peptide" evidence="1">
    <location>
        <begin position="1"/>
        <end position="25"/>
    </location>
</feature>
<accession>A0A4R9M276</accession>
<comment type="caution">
    <text evidence="2">The sequence shown here is derived from an EMBL/GenBank/DDBJ whole genome shotgun (WGS) entry which is preliminary data.</text>
</comment>
<name>A0A4R9M276_9LEPT</name>
<dbReference type="EMBL" id="RQHW01000018">
    <property type="protein sequence ID" value="TGN19955.1"/>
    <property type="molecule type" value="Genomic_DNA"/>
</dbReference>
<evidence type="ECO:0000256" key="1">
    <source>
        <dbReference type="SAM" id="SignalP"/>
    </source>
</evidence>